<comment type="similarity">
    <text evidence="3 9">Belongs to the DDOST 48 kDa subunit family.</text>
</comment>
<feature type="transmembrane region" description="Helical" evidence="9">
    <location>
        <begin position="422"/>
        <end position="445"/>
    </location>
</feature>
<evidence type="ECO:0000256" key="9">
    <source>
        <dbReference type="RuleBase" id="RU361142"/>
    </source>
</evidence>
<keyword evidence="13" id="KW-1185">Reference proteome</keyword>
<dbReference type="PANTHER" id="PTHR10830:SF0">
    <property type="entry name" value="DOLICHYL-DIPHOSPHOOLIGOSACCHARIDE--PROTEIN GLYCOSYLTRANSFERASE 48 KDA SUBUNIT"/>
    <property type="match status" value="1"/>
</dbReference>
<dbReference type="STRING" id="48709.A0A1D2NLW1"/>
<name>A0A1D2NLW1_ORCCI</name>
<dbReference type="PANTHER" id="PTHR10830">
    <property type="entry name" value="DOLICHYL-DIPHOSPHOOLIGOSACCHARIDE--PROTEIN GLYCOSYLTRANSFERASE 48 KDA SUBUNIT"/>
    <property type="match status" value="1"/>
</dbReference>
<evidence type="ECO:0000313" key="12">
    <source>
        <dbReference type="EMBL" id="ODN06242.1"/>
    </source>
</evidence>
<accession>A0A1D2NLW1</accession>
<evidence type="ECO:0000256" key="3">
    <source>
        <dbReference type="ARBA" id="ARBA00008743"/>
    </source>
</evidence>
<proteinExistence type="inferred from homology"/>
<dbReference type="OrthoDB" id="29105at2759"/>
<dbReference type="GO" id="GO:0008250">
    <property type="term" value="C:oligosaccharyltransferase complex"/>
    <property type="evidence" value="ECO:0007669"/>
    <property type="project" value="TreeGrafter"/>
</dbReference>
<evidence type="ECO:0000256" key="1">
    <source>
        <dbReference type="ARBA" id="ARBA00004115"/>
    </source>
</evidence>
<keyword evidence="9" id="KW-0732">Signal</keyword>
<organism evidence="12 13">
    <name type="scientific">Orchesella cincta</name>
    <name type="common">Springtail</name>
    <name type="synonym">Podura cincta</name>
    <dbReference type="NCBI Taxonomy" id="48709"/>
    <lineage>
        <taxon>Eukaryota</taxon>
        <taxon>Metazoa</taxon>
        <taxon>Ecdysozoa</taxon>
        <taxon>Arthropoda</taxon>
        <taxon>Hexapoda</taxon>
        <taxon>Collembola</taxon>
        <taxon>Entomobryomorpha</taxon>
        <taxon>Entomobryoidea</taxon>
        <taxon>Orchesellidae</taxon>
        <taxon>Orchesellinae</taxon>
        <taxon>Orchesella</taxon>
    </lineage>
</organism>
<keyword evidence="8 9" id="KW-0472">Membrane</keyword>
<evidence type="ECO:0000256" key="7">
    <source>
        <dbReference type="ARBA" id="ARBA00022989"/>
    </source>
</evidence>
<feature type="signal peptide" evidence="9">
    <location>
        <begin position="1"/>
        <end position="32"/>
    </location>
</feature>
<reference evidence="12 13" key="1">
    <citation type="journal article" date="2016" name="Genome Biol. Evol.">
        <title>Gene Family Evolution Reflects Adaptation to Soil Environmental Stressors in the Genome of the Collembolan Orchesella cincta.</title>
        <authorList>
            <person name="Faddeeva-Vakhrusheva A."/>
            <person name="Derks M.F."/>
            <person name="Anvar S.Y."/>
            <person name="Agamennone V."/>
            <person name="Suring W."/>
            <person name="Smit S."/>
            <person name="van Straalen N.M."/>
            <person name="Roelofs D."/>
        </authorList>
    </citation>
    <scope>NUCLEOTIDE SEQUENCE [LARGE SCALE GENOMIC DNA]</scope>
    <source>
        <tissue evidence="12">Mixed pool</tissue>
    </source>
</reference>
<dbReference type="GO" id="GO:0018279">
    <property type="term" value="P:protein N-linked glycosylation via asparagine"/>
    <property type="evidence" value="ECO:0007669"/>
    <property type="project" value="UniProtKB-UniRule"/>
</dbReference>
<dbReference type="GO" id="GO:0016740">
    <property type="term" value="F:transferase activity"/>
    <property type="evidence" value="ECO:0007669"/>
    <property type="project" value="UniProtKB-KW"/>
</dbReference>
<dbReference type="Pfam" id="PF23358">
    <property type="entry name" value="OST48_MD"/>
    <property type="match status" value="1"/>
</dbReference>
<evidence type="ECO:0000256" key="6">
    <source>
        <dbReference type="ARBA" id="ARBA00022824"/>
    </source>
</evidence>
<feature type="domain" description="OST48 middle" evidence="11">
    <location>
        <begin position="306"/>
        <end position="445"/>
    </location>
</feature>
<dbReference type="Proteomes" id="UP000094527">
    <property type="component" value="Unassembled WGS sequence"/>
</dbReference>
<evidence type="ECO:0000256" key="2">
    <source>
        <dbReference type="ARBA" id="ARBA00004922"/>
    </source>
</evidence>
<comment type="pathway">
    <text evidence="2 9">Protein modification; protein glycosylation.</text>
</comment>
<feature type="domain" description="OST48 N-terminal" evidence="10">
    <location>
        <begin position="40"/>
        <end position="292"/>
    </location>
</feature>
<evidence type="ECO:0000256" key="5">
    <source>
        <dbReference type="ARBA" id="ARBA00022692"/>
    </source>
</evidence>
<feature type="chain" id="PRO_5008811384" description="Dolichyl-diphosphooligosaccharide--protein glycosyltransferase 48 kDa subunit" evidence="9">
    <location>
        <begin position="33"/>
        <end position="452"/>
    </location>
</feature>
<comment type="subcellular location">
    <subcellularLocation>
        <location evidence="1 9">Endoplasmic reticulum membrane</location>
        <topology evidence="1 9">Single-pass type I membrane protein</topology>
    </subcellularLocation>
</comment>
<keyword evidence="5 9" id="KW-0812">Transmembrane</keyword>
<evidence type="ECO:0000256" key="4">
    <source>
        <dbReference type="ARBA" id="ARBA00013350"/>
    </source>
</evidence>
<dbReference type="Pfam" id="PF03345">
    <property type="entry name" value="OST48_N"/>
    <property type="match status" value="1"/>
</dbReference>
<evidence type="ECO:0000259" key="11">
    <source>
        <dbReference type="Pfam" id="PF23358"/>
    </source>
</evidence>
<dbReference type="InterPro" id="IPR005013">
    <property type="entry name" value="DDOST_48_kDa_subunit"/>
</dbReference>
<keyword evidence="7 9" id="KW-1133">Transmembrane helix</keyword>
<evidence type="ECO:0000256" key="8">
    <source>
        <dbReference type="ARBA" id="ARBA00023136"/>
    </source>
</evidence>
<comment type="caution">
    <text evidence="12">The sequence shown here is derived from an EMBL/GenBank/DDBJ whole genome shotgun (WGS) entry which is preliminary data.</text>
</comment>
<dbReference type="AlphaFoldDB" id="A0A1D2NLW1"/>
<gene>
    <name evidence="12" type="ORF">Ocin01_00429</name>
</gene>
<evidence type="ECO:0000313" key="13">
    <source>
        <dbReference type="Proteomes" id="UP000094527"/>
    </source>
</evidence>
<protein>
    <recommendedName>
        <fullName evidence="4 9">Dolichyl-diphosphooligosaccharide--protein glycosyltransferase 48 kDa subunit</fullName>
        <shortName evidence="9">Oligosaccharyl transferase 48 kDa subunit</shortName>
    </recommendedName>
</protein>
<sequence length="452" mass="50109">MSSNHQRSWIQLGLSQLLLVALCLIFTGFVNTQSPQANKNTLVLVDNLAIKETHSTFFRRLQENGYQLSFKMSDDQALSLKKYGVWLYQNLIVFAPGTDELGGDLSPEAIAEFVDAGGNILAAGSPSAGDAIRDLAAEFGVELDDVGSSVIDHLNYDARSDKGQHTLIAVDPKNLVDAPIIVGKEVQAPLLYEGSSLLVDPENPLVLEVLVASSTSYSYDPTKPISEYPHTVGRNTVLIAALQARNNARVVFSGSLDFFSDKFFSASVQKQGGQLFEKSGNEALVRALSDWVFKENGVLRLSNITHNKLGETSPPAEYTITEEVVYRAVFEELKNGVWTGYVSDDIQLEFVRIDPFVRTTLKRVPGKTGLYEARFIVPDVYGVFQFKIDYHRKGYTFVNSATQVSVRPLQHTQYERFIPGAFPYYASAFSMMVGVCLLSCVFLHIREKDKSE</sequence>
<dbReference type="EMBL" id="LJIJ01000008">
    <property type="protein sequence ID" value="ODN06242.1"/>
    <property type="molecule type" value="Genomic_DNA"/>
</dbReference>
<dbReference type="InterPro" id="IPR055459">
    <property type="entry name" value="OST48_MD"/>
</dbReference>
<dbReference type="UniPathway" id="UPA00378"/>
<evidence type="ECO:0000259" key="10">
    <source>
        <dbReference type="Pfam" id="PF03345"/>
    </source>
</evidence>
<keyword evidence="12" id="KW-0808">Transferase</keyword>
<dbReference type="InterPro" id="IPR055457">
    <property type="entry name" value="OST48_N"/>
</dbReference>
<keyword evidence="6 9" id="KW-0256">Endoplasmic reticulum</keyword>
<comment type="subunit">
    <text evidence="9">Component of the oligosaccharyltransferase (OST) complex.</text>
</comment>
<dbReference type="OMA" id="AHDEYPR"/>
<comment type="function">
    <text evidence="9">Subunit of the oligosaccharyl transferase (OST) complex that catalyzes the initial transfer of a defined glycan (Glc(3)Man(9)GlcNAc(2) in eukaryotes) from the lipid carrier dolichol-pyrophosphate to an asparagine residue within an Asn-X-Ser/Thr consensus motif in nascent polypeptide chains, the first step in protein N-glycosylation. N-glycosylation occurs cotranslationally and the complex associates with the Sec61 complex at the channel-forming translocon complex that mediates protein translocation across the endoplasmic reticulum (ER).</text>
</comment>